<reference evidence="1" key="1">
    <citation type="journal article" date="2021" name="Proc. Natl. Acad. Sci. U.S.A.">
        <title>A Catalog of Tens of Thousands of Viruses from Human Metagenomes Reveals Hidden Associations with Chronic Diseases.</title>
        <authorList>
            <person name="Tisza M.J."/>
            <person name="Buck C.B."/>
        </authorList>
    </citation>
    <scope>NUCLEOTIDE SEQUENCE</scope>
    <source>
        <strain evidence="1">CtcyQ27</strain>
    </source>
</reference>
<evidence type="ECO:0000313" key="1">
    <source>
        <dbReference type="EMBL" id="DAF93240.1"/>
    </source>
</evidence>
<protein>
    <submittedName>
        <fullName evidence="1">Uncharacterized protein</fullName>
    </submittedName>
</protein>
<proteinExistence type="predicted"/>
<name>A0A8S5UFJ3_9CAUD</name>
<organism evidence="1">
    <name type="scientific">Myoviridae sp. ctcyQ27</name>
    <dbReference type="NCBI Taxonomy" id="2825139"/>
    <lineage>
        <taxon>Viruses</taxon>
        <taxon>Duplodnaviria</taxon>
        <taxon>Heunggongvirae</taxon>
        <taxon>Uroviricota</taxon>
        <taxon>Caudoviricetes</taxon>
    </lineage>
</organism>
<sequence length="36" mass="4166">MVFTTKILKNKGEILMTKPKYRIYSIYSTVIGGEEL</sequence>
<dbReference type="EMBL" id="BK016080">
    <property type="protein sequence ID" value="DAF93240.1"/>
    <property type="molecule type" value="Genomic_DNA"/>
</dbReference>
<accession>A0A8S5UFJ3</accession>